<reference evidence="2" key="1">
    <citation type="submission" date="2020-08" db="EMBL/GenBank/DDBJ databases">
        <title>Lacibacter sp. S13-6-6 genome sequencing.</title>
        <authorList>
            <person name="Jin L."/>
        </authorList>
    </citation>
    <scope>NUCLEOTIDE SEQUENCE [LARGE SCALE GENOMIC DNA]</scope>
    <source>
        <strain evidence="2">S13-6-6</strain>
    </source>
</reference>
<dbReference type="Pfam" id="PF09357">
    <property type="entry name" value="RteC"/>
    <property type="match status" value="1"/>
</dbReference>
<protein>
    <submittedName>
        <fullName evidence="1">RteC domain-containing protein</fullName>
    </submittedName>
</protein>
<dbReference type="AlphaFoldDB" id="A0A7G5XKX5"/>
<organism evidence="1 2">
    <name type="scientific">Lacibacter sediminis</name>
    <dbReference type="NCBI Taxonomy" id="2760713"/>
    <lineage>
        <taxon>Bacteria</taxon>
        <taxon>Pseudomonadati</taxon>
        <taxon>Bacteroidota</taxon>
        <taxon>Chitinophagia</taxon>
        <taxon>Chitinophagales</taxon>
        <taxon>Chitinophagaceae</taxon>
        <taxon>Lacibacter</taxon>
    </lineage>
</organism>
<sequence>MKQKTTFFQVFEKKRNEIQNIMLEKYRETIEQARDESKLEIHSKELNELYNAHRQQLYKLGKNSRFLIEIDDSLKANKNETFENLFNANILQISKKEGDGVIIDLAQLDAISKAISEIRRLTNEYLTEDKKENVSKQIELQWKGGELELVHLVYSLFHAKLLTNGKNQITHLVEQVAEAFNHKLGKNWQINLSESINDRKADYQPKVIEKIVKAYTDYSNKQIEINEKKDA</sequence>
<name>A0A7G5XKX5_9BACT</name>
<dbReference type="KEGG" id="lacs:H4075_08085"/>
<dbReference type="InterPro" id="IPR018534">
    <property type="entry name" value="Tet_reg_excision_RteC"/>
</dbReference>
<evidence type="ECO:0000313" key="1">
    <source>
        <dbReference type="EMBL" id="QNA46128.1"/>
    </source>
</evidence>
<proteinExistence type="predicted"/>
<dbReference type="EMBL" id="CP060007">
    <property type="protein sequence ID" value="QNA46128.1"/>
    <property type="molecule type" value="Genomic_DNA"/>
</dbReference>
<dbReference type="Proteomes" id="UP000515344">
    <property type="component" value="Chromosome"/>
</dbReference>
<dbReference type="RefSeq" id="WP_182805777.1">
    <property type="nucleotide sequence ID" value="NZ_CP060007.1"/>
</dbReference>
<evidence type="ECO:0000313" key="2">
    <source>
        <dbReference type="Proteomes" id="UP000515344"/>
    </source>
</evidence>
<keyword evidence="2" id="KW-1185">Reference proteome</keyword>
<accession>A0A7G5XKX5</accession>
<gene>
    <name evidence="1" type="ORF">H4075_08085</name>
</gene>